<feature type="region of interest" description="Disordered" evidence="1">
    <location>
        <begin position="25"/>
        <end position="54"/>
    </location>
</feature>
<feature type="non-terminal residue" evidence="2">
    <location>
        <position position="54"/>
    </location>
</feature>
<evidence type="ECO:0000313" key="2">
    <source>
        <dbReference type="EMBL" id="SVD55607.1"/>
    </source>
</evidence>
<accession>A0A382W9T9</accession>
<protein>
    <submittedName>
        <fullName evidence="2">Uncharacterized protein</fullName>
    </submittedName>
</protein>
<dbReference type="AlphaFoldDB" id="A0A382W9T9"/>
<gene>
    <name evidence="2" type="ORF">METZ01_LOCUS408461</name>
</gene>
<name>A0A382W9T9_9ZZZZ</name>
<feature type="non-terminal residue" evidence="2">
    <location>
        <position position="1"/>
    </location>
</feature>
<sequence>VTKNAWDLSRLSSRKCYLTEKAPSSITTLPEDGIPKHLKGINPSQEESEKGYDN</sequence>
<dbReference type="EMBL" id="UINC01158200">
    <property type="protein sequence ID" value="SVD55607.1"/>
    <property type="molecule type" value="Genomic_DNA"/>
</dbReference>
<proteinExistence type="predicted"/>
<evidence type="ECO:0000256" key="1">
    <source>
        <dbReference type="SAM" id="MobiDB-lite"/>
    </source>
</evidence>
<reference evidence="2" key="1">
    <citation type="submission" date="2018-05" db="EMBL/GenBank/DDBJ databases">
        <authorList>
            <person name="Lanie J.A."/>
            <person name="Ng W.-L."/>
            <person name="Kazmierczak K.M."/>
            <person name="Andrzejewski T.M."/>
            <person name="Davidsen T.M."/>
            <person name="Wayne K.J."/>
            <person name="Tettelin H."/>
            <person name="Glass J.I."/>
            <person name="Rusch D."/>
            <person name="Podicherti R."/>
            <person name="Tsui H.-C.T."/>
            <person name="Winkler M.E."/>
        </authorList>
    </citation>
    <scope>NUCLEOTIDE SEQUENCE</scope>
</reference>
<organism evidence="2">
    <name type="scientific">marine metagenome</name>
    <dbReference type="NCBI Taxonomy" id="408172"/>
    <lineage>
        <taxon>unclassified sequences</taxon>
        <taxon>metagenomes</taxon>
        <taxon>ecological metagenomes</taxon>
    </lineage>
</organism>